<name>A0A0F6W3C7_9BACT</name>
<proteinExistence type="predicted"/>
<reference evidence="1 2" key="1">
    <citation type="submission" date="2015-03" db="EMBL/GenBank/DDBJ databases">
        <title>Genome assembly of Sandaracinus amylolyticus DSM 53668.</title>
        <authorList>
            <person name="Sharma G."/>
            <person name="Subramanian S."/>
        </authorList>
    </citation>
    <scope>NUCLEOTIDE SEQUENCE [LARGE SCALE GENOMIC DNA]</scope>
    <source>
        <strain evidence="1 2">DSM 53668</strain>
    </source>
</reference>
<evidence type="ECO:0000313" key="2">
    <source>
        <dbReference type="Proteomes" id="UP000034883"/>
    </source>
</evidence>
<dbReference type="Proteomes" id="UP000034883">
    <property type="component" value="Chromosome"/>
</dbReference>
<protein>
    <submittedName>
        <fullName evidence="1">Uncharacterized protein</fullName>
    </submittedName>
</protein>
<dbReference type="OrthoDB" id="5508063at2"/>
<dbReference type="KEGG" id="samy:DB32_003382"/>
<evidence type="ECO:0000313" key="1">
    <source>
        <dbReference type="EMBL" id="AKF06233.1"/>
    </source>
</evidence>
<accession>A0A0F6W3C7</accession>
<sequence length="202" mass="22538">MSTVIETFADLRFWFRERLDDALGRHRIDAPEETRAYLVELLAAMGLGRRRAPGLRPLALQLKDAREAQGIERLRLYRALGDDALCLAGLFRDHIEGRGLSAGYVHTMGGGAYESAGVLAVQSANEAVRIDVYRDLSRRFATFAELLEEVRETTTLRTPQDIVKLYDRWRRTGSPRLAARLTREGVYPTRGHGGGSGGSTLH</sequence>
<organism evidence="1 2">
    <name type="scientific">Sandaracinus amylolyticus</name>
    <dbReference type="NCBI Taxonomy" id="927083"/>
    <lineage>
        <taxon>Bacteria</taxon>
        <taxon>Pseudomonadati</taxon>
        <taxon>Myxococcota</taxon>
        <taxon>Polyangia</taxon>
        <taxon>Polyangiales</taxon>
        <taxon>Sandaracinaceae</taxon>
        <taxon>Sandaracinus</taxon>
    </lineage>
</organism>
<dbReference type="RefSeq" id="WP_053233424.1">
    <property type="nucleotide sequence ID" value="NZ_CP011125.1"/>
</dbReference>
<dbReference type="AlphaFoldDB" id="A0A0F6W3C7"/>
<dbReference type="EMBL" id="CP011125">
    <property type="protein sequence ID" value="AKF06233.1"/>
    <property type="molecule type" value="Genomic_DNA"/>
</dbReference>
<dbReference type="STRING" id="927083.DB32_003382"/>
<keyword evidence="2" id="KW-1185">Reference proteome</keyword>
<gene>
    <name evidence="1" type="ORF">DB32_003382</name>
</gene>